<dbReference type="PANTHER" id="PTHR11537">
    <property type="entry name" value="VOLTAGE-GATED POTASSIUM CHANNEL"/>
    <property type="match status" value="1"/>
</dbReference>
<proteinExistence type="predicted"/>
<evidence type="ECO:0000256" key="11">
    <source>
        <dbReference type="SAM" id="Phobius"/>
    </source>
</evidence>
<evidence type="ECO:0000256" key="10">
    <source>
        <dbReference type="ARBA" id="ARBA00023303"/>
    </source>
</evidence>
<keyword evidence="4 11" id="KW-0812">Transmembrane</keyword>
<keyword evidence="5" id="KW-0631">Potassium channel</keyword>
<keyword evidence="6" id="KW-0630">Potassium</keyword>
<dbReference type="InterPro" id="IPR005821">
    <property type="entry name" value="Ion_trans_dom"/>
</dbReference>
<gene>
    <name evidence="13" type="ORF">SARC_14714</name>
</gene>
<feature type="transmembrane region" description="Helical" evidence="11">
    <location>
        <begin position="47"/>
        <end position="72"/>
    </location>
</feature>
<dbReference type="EMBL" id="KQ246593">
    <property type="protein sequence ID" value="KNC72726.1"/>
    <property type="molecule type" value="Genomic_DNA"/>
</dbReference>
<dbReference type="STRING" id="667725.A0A0L0F852"/>
<dbReference type="PRINTS" id="PR00169">
    <property type="entry name" value="KCHANNEL"/>
</dbReference>
<dbReference type="Proteomes" id="UP000054560">
    <property type="component" value="Unassembled WGS sequence"/>
</dbReference>
<evidence type="ECO:0000256" key="7">
    <source>
        <dbReference type="ARBA" id="ARBA00022989"/>
    </source>
</evidence>
<accession>A0A0L0F852</accession>
<keyword evidence="14" id="KW-1185">Reference proteome</keyword>
<protein>
    <recommendedName>
        <fullName evidence="12">Ion transport domain-containing protein</fullName>
    </recommendedName>
</protein>
<evidence type="ECO:0000256" key="3">
    <source>
        <dbReference type="ARBA" id="ARBA00022538"/>
    </source>
</evidence>
<dbReference type="GO" id="GO:0005249">
    <property type="term" value="F:voltage-gated potassium channel activity"/>
    <property type="evidence" value="ECO:0007669"/>
    <property type="project" value="InterPro"/>
</dbReference>
<dbReference type="GO" id="GO:0008076">
    <property type="term" value="C:voltage-gated potassium channel complex"/>
    <property type="evidence" value="ECO:0007669"/>
    <property type="project" value="InterPro"/>
</dbReference>
<dbReference type="PANTHER" id="PTHR11537:SF254">
    <property type="entry name" value="POTASSIUM VOLTAGE-GATED CHANNEL PROTEIN SHAB"/>
    <property type="match status" value="1"/>
</dbReference>
<evidence type="ECO:0000313" key="14">
    <source>
        <dbReference type="Proteomes" id="UP000054560"/>
    </source>
</evidence>
<dbReference type="eggNOG" id="KOG3713">
    <property type="taxonomic scope" value="Eukaryota"/>
</dbReference>
<dbReference type="SUPFAM" id="SSF81324">
    <property type="entry name" value="Voltage-gated potassium channels"/>
    <property type="match status" value="1"/>
</dbReference>
<dbReference type="Gene3D" id="1.10.287.70">
    <property type="match status" value="1"/>
</dbReference>
<keyword evidence="10" id="KW-0407">Ion channel</keyword>
<keyword evidence="8" id="KW-0406">Ion transport</keyword>
<dbReference type="RefSeq" id="XP_014146628.1">
    <property type="nucleotide sequence ID" value="XM_014291153.1"/>
</dbReference>
<evidence type="ECO:0000256" key="9">
    <source>
        <dbReference type="ARBA" id="ARBA00023136"/>
    </source>
</evidence>
<sequence length="85" mass="9273">SLVYTHGPHKGKATSFQDIPASFWWAIVTTAGVGYGDMYPVTIGGKIVAAGLMFGSFLFVAFPVTFLTAAYTSTYAMYRKEKSYL</sequence>
<feature type="domain" description="Ion transport" evidence="12">
    <location>
        <begin position="9"/>
        <end position="75"/>
    </location>
</feature>
<name>A0A0L0F852_9EUKA</name>
<dbReference type="OrthoDB" id="415460at2759"/>
<evidence type="ECO:0000256" key="8">
    <source>
        <dbReference type="ARBA" id="ARBA00023065"/>
    </source>
</evidence>
<evidence type="ECO:0000256" key="5">
    <source>
        <dbReference type="ARBA" id="ARBA00022826"/>
    </source>
</evidence>
<evidence type="ECO:0000256" key="4">
    <source>
        <dbReference type="ARBA" id="ARBA00022692"/>
    </source>
</evidence>
<dbReference type="GO" id="GO:0001508">
    <property type="term" value="P:action potential"/>
    <property type="evidence" value="ECO:0007669"/>
    <property type="project" value="TreeGrafter"/>
</dbReference>
<evidence type="ECO:0000259" key="12">
    <source>
        <dbReference type="Pfam" id="PF00520"/>
    </source>
</evidence>
<evidence type="ECO:0000256" key="1">
    <source>
        <dbReference type="ARBA" id="ARBA00004141"/>
    </source>
</evidence>
<feature type="non-terminal residue" evidence="13">
    <location>
        <position position="85"/>
    </location>
</feature>
<dbReference type="InterPro" id="IPR028325">
    <property type="entry name" value="VG_K_chnl"/>
</dbReference>
<reference evidence="13 14" key="1">
    <citation type="submission" date="2011-02" db="EMBL/GenBank/DDBJ databases">
        <title>The Genome Sequence of Sphaeroforma arctica JP610.</title>
        <authorList>
            <consortium name="The Broad Institute Genome Sequencing Platform"/>
            <person name="Russ C."/>
            <person name="Cuomo C."/>
            <person name="Young S.K."/>
            <person name="Zeng Q."/>
            <person name="Gargeya S."/>
            <person name="Alvarado L."/>
            <person name="Berlin A."/>
            <person name="Chapman S.B."/>
            <person name="Chen Z."/>
            <person name="Freedman E."/>
            <person name="Gellesch M."/>
            <person name="Goldberg J."/>
            <person name="Griggs A."/>
            <person name="Gujja S."/>
            <person name="Heilman E."/>
            <person name="Heiman D."/>
            <person name="Howarth C."/>
            <person name="Mehta T."/>
            <person name="Neiman D."/>
            <person name="Pearson M."/>
            <person name="Roberts A."/>
            <person name="Saif S."/>
            <person name="Shea T."/>
            <person name="Shenoy N."/>
            <person name="Sisk P."/>
            <person name="Stolte C."/>
            <person name="Sykes S."/>
            <person name="White J."/>
            <person name="Yandava C."/>
            <person name="Burger G."/>
            <person name="Gray M.W."/>
            <person name="Holland P.W.H."/>
            <person name="King N."/>
            <person name="Lang F.B.F."/>
            <person name="Roger A.J."/>
            <person name="Ruiz-Trillo I."/>
            <person name="Haas B."/>
            <person name="Nusbaum C."/>
            <person name="Birren B."/>
        </authorList>
    </citation>
    <scope>NUCLEOTIDE SEQUENCE [LARGE SCALE GENOMIC DNA]</scope>
    <source>
        <strain evidence="13 14">JP610</strain>
    </source>
</reference>
<keyword evidence="9 11" id="KW-0472">Membrane</keyword>
<dbReference type="AlphaFoldDB" id="A0A0L0F852"/>
<comment type="subcellular location">
    <subcellularLocation>
        <location evidence="1">Membrane</location>
        <topology evidence="1">Multi-pass membrane protein</topology>
    </subcellularLocation>
</comment>
<dbReference type="Pfam" id="PF00520">
    <property type="entry name" value="Ion_trans"/>
    <property type="match status" value="1"/>
</dbReference>
<evidence type="ECO:0000256" key="6">
    <source>
        <dbReference type="ARBA" id="ARBA00022958"/>
    </source>
</evidence>
<keyword evidence="3" id="KW-0633">Potassium transport</keyword>
<keyword evidence="2" id="KW-0813">Transport</keyword>
<keyword evidence="7 11" id="KW-1133">Transmembrane helix</keyword>
<feature type="non-terminal residue" evidence="13">
    <location>
        <position position="1"/>
    </location>
</feature>
<dbReference type="GeneID" id="25915218"/>
<evidence type="ECO:0000313" key="13">
    <source>
        <dbReference type="EMBL" id="KNC72726.1"/>
    </source>
</evidence>
<evidence type="ECO:0000256" key="2">
    <source>
        <dbReference type="ARBA" id="ARBA00022448"/>
    </source>
</evidence>
<organism evidence="13 14">
    <name type="scientific">Sphaeroforma arctica JP610</name>
    <dbReference type="NCBI Taxonomy" id="667725"/>
    <lineage>
        <taxon>Eukaryota</taxon>
        <taxon>Ichthyosporea</taxon>
        <taxon>Ichthyophonida</taxon>
        <taxon>Sphaeroforma</taxon>
    </lineage>
</organism>